<dbReference type="Proteomes" id="UP001652623">
    <property type="component" value="Chromosome 3"/>
</dbReference>
<evidence type="ECO:0000256" key="3">
    <source>
        <dbReference type="ARBA" id="ARBA00023002"/>
    </source>
</evidence>
<dbReference type="SUPFAM" id="SSF51197">
    <property type="entry name" value="Clavaminate synthase-like"/>
    <property type="match status" value="1"/>
</dbReference>
<dbReference type="InterPro" id="IPR005123">
    <property type="entry name" value="Oxoglu/Fe-dep_dioxygenase_dom"/>
</dbReference>
<feature type="compositionally biased region" description="Polar residues" evidence="6">
    <location>
        <begin position="1"/>
        <end position="14"/>
    </location>
</feature>
<evidence type="ECO:0000256" key="2">
    <source>
        <dbReference type="ARBA" id="ARBA00022723"/>
    </source>
</evidence>
<sequence length="379" mass="43323">MVLTNPSEIQTESETQYDRQSELKKFDESKIGVKGLVDAGVQKIPRIFIYEKNKLEEEEEEQDGFSHGVSEFSVPVIDLEGMNDYGNLRNEIVKRVGEASEKWGFFQVVNHGISSNTLDNMIECVRGFHEQDDEVKKKFYSREYGSRTITYNTNFDLYFKSASNWVDSMYCSMFPTPINPQELPQLCRDIMIEYAEKVMKLGFSILELLSEALGLNPNHLRDMNCGRGLFLVGHYYPACPEPDLTFGNGKHTDKSFFTLLLQDQSGGLQVLHENQWVNVVPIPGALVVNLGDMMQLITNNKFKSVYHRVLAKKVGPRISCGSFFRPDFLNEANPQVYGPIKELLSGEKPPIYKDTTFKNYLTYMFSKGYLGNSLDHFKL</sequence>
<gene>
    <name evidence="9" type="primary">LOC125423377</name>
</gene>
<feature type="region of interest" description="Disordered" evidence="6">
    <location>
        <begin position="1"/>
        <end position="21"/>
    </location>
</feature>
<dbReference type="PROSITE" id="PS51471">
    <property type="entry name" value="FE2OG_OXY"/>
    <property type="match status" value="1"/>
</dbReference>
<dbReference type="InterPro" id="IPR026992">
    <property type="entry name" value="DIOX_N"/>
</dbReference>
<evidence type="ECO:0000256" key="1">
    <source>
        <dbReference type="ARBA" id="ARBA00008056"/>
    </source>
</evidence>
<protein>
    <submittedName>
        <fullName evidence="9">1-aminocyclopropane-1-carboxylate oxidase homolog 1-like</fullName>
    </submittedName>
</protein>
<evidence type="ECO:0000313" key="9">
    <source>
        <dbReference type="RefSeq" id="XP_048333196.2"/>
    </source>
</evidence>
<name>A0ABM3IQ58_ZIZJJ</name>
<keyword evidence="2 5" id="KW-0479">Metal-binding</keyword>
<dbReference type="Gene3D" id="2.60.120.330">
    <property type="entry name" value="B-lactam Antibiotic, Isopenicillin N Synthase, Chain"/>
    <property type="match status" value="1"/>
</dbReference>
<evidence type="ECO:0000256" key="6">
    <source>
        <dbReference type="SAM" id="MobiDB-lite"/>
    </source>
</evidence>
<proteinExistence type="inferred from homology"/>
<dbReference type="PANTHER" id="PTHR10209">
    <property type="entry name" value="OXIDOREDUCTASE, 2OG-FE II OXYGENASE FAMILY PROTEIN"/>
    <property type="match status" value="1"/>
</dbReference>
<dbReference type="Pfam" id="PF14226">
    <property type="entry name" value="DIOX_N"/>
    <property type="match status" value="1"/>
</dbReference>
<comment type="similarity">
    <text evidence="1 5">Belongs to the iron/ascorbate-dependent oxidoreductase family.</text>
</comment>
<evidence type="ECO:0000256" key="5">
    <source>
        <dbReference type="RuleBase" id="RU003682"/>
    </source>
</evidence>
<dbReference type="InterPro" id="IPR044861">
    <property type="entry name" value="IPNS-like_FE2OG_OXY"/>
</dbReference>
<organism evidence="8 9">
    <name type="scientific">Ziziphus jujuba</name>
    <name type="common">Chinese jujube</name>
    <name type="synonym">Ziziphus sativa</name>
    <dbReference type="NCBI Taxonomy" id="326968"/>
    <lineage>
        <taxon>Eukaryota</taxon>
        <taxon>Viridiplantae</taxon>
        <taxon>Streptophyta</taxon>
        <taxon>Embryophyta</taxon>
        <taxon>Tracheophyta</taxon>
        <taxon>Spermatophyta</taxon>
        <taxon>Magnoliopsida</taxon>
        <taxon>eudicotyledons</taxon>
        <taxon>Gunneridae</taxon>
        <taxon>Pentapetalae</taxon>
        <taxon>rosids</taxon>
        <taxon>fabids</taxon>
        <taxon>Rosales</taxon>
        <taxon>Rhamnaceae</taxon>
        <taxon>Paliureae</taxon>
        <taxon>Ziziphus</taxon>
    </lineage>
</organism>
<dbReference type="GeneID" id="125423377"/>
<dbReference type="InterPro" id="IPR027443">
    <property type="entry name" value="IPNS-like_sf"/>
</dbReference>
<dbReference type="Pfam" id="PF03171">
    <property type="entry name" value="2OG-FeII_Oxy"/>
    <property type="match status" value="1"/>
</dbReference>
<accession>A0ABM3IQ58</accession>
<evidence type="ECO:0000313" key="8">
    <source>
        <dbReference type="Proteomes" id="UP001652623"/>
    </source>
</evidence>
<dbReference type="PANTHER" id="PTHR10209:SF884">
    <property type="entry name" value="1-AMINOCYCLOPROPANE-1-CARBOXYLATE OXIDASE HOMOLOG 1-LIKE"/>
    <property type="match status" value="1"/>
</dbReference>
<feature type="domain" description="Fe2OG dioxygenase" evidence="7">
    <location>
        <begin position="225"/>
        <end position="326"/>
    </location>
</feature>
<reference evidence="9" key="1">
    <citation type="submission" date="2025-08" db="UniProtKB">
        <authorList>
            <consortium name="RefSeq"/>
        </authorList>
    </citation>
    <scope>IDENTIFICATION</scope>
    <source>
        <tissue evidence="9">Seedling</tissue>
    </source>
</reference>
<evidence type="ECO:0000259" key="7">
    <source>
        <dbReference type="PROSITE" id="PS51471"/>
    </source>
</evidence>
<evidence type="ECO:0000256" key="4">
    <source>
        <dbReference type="ARBA" id="ARBA00023004"/>
    </source>
</evidence>
<keyword evidence="8" id="KW-1185">Reference proteome</keyword>
<keyword evidence="3 5" id="KW-0560">Oxidoreductase</keyword>
<dbReference type="RefSeq" id="XP_048333196.2">
    <property type="nucleotide sequence ID" value="XM_048477239.2"/>
</dbReference>
<keyword evidence="4 5" id="KW-0408">Iron</keyword>